<evidence type="ECO:0008006" key="3">
    <source>
        <dbReference type="Google" id="ProtNLM"/>
    </source>
</evidence>
<proteinExistence type="predicted"/>
<dbReference type="GO" id="GO:0003676">
    <property type="term" value="F:nucleic acid binding"/>
    <property type="evidence" value="ECO:0007669"/>
    <property type="project" value="InterPro"/>
</dbReference>
<organism evidence="1 2">
    <name type="scientific">Phytophthora megakarya</name>
    <dbReference type="NCBI Taxonomy" id="4795"/>
    <lineage>
        <taxon>Eukaryota</taxon>
        <taxon>Sar</taxon>
        <taxon>Stramenopiles</taxon>
        <taxon>Oomycota</taxon>
        <taxon>Peronosporomycetes</taxon>
        <taxon>Peronosporales</taxon>
        <taxon>Peronosporaceae</taxon>
        <taxon>Phytophthora</taxon>
    </lineage>
</organism>
<name>A0A225W747_9STRA</name>
<dbReference type="EMBL" id="NBNE01001584">
    <property type="protein sequence ID" value="OWZ13415.1"/>
    <property type="molecule type" value="Genomic_DNA"/>
</dbReference>
<protein>
    <recommendedName>
        <fullName evidence="3">Tc1-like transposase DDE domain-containing protein</fullName>
    </recommendedName>
</protein>
<reference evidence="2" key="1">
    <citation type="submission" date="2017-03" db="EMBL/GenBank/DDBJ databases">
        <title>Phytopthora megakarya and P. palmivora, two closely related causual agents of cacao black pod achieved similar genome size and gene model numbers by different mechanisms.</title>
        <authorList>
            <person name="Ali S."/>
            <person name="Shao J."/>
            <person name="Larry D.J."/>
            <person name="Kronmiller B."/>
            <person name="Shen D."/>
            <person name="Strem M.D."/>
            <person name="Melnick R.L."/>
            <person name="Guiltinan M.J."/>
            <person name="Tyler B.M."/>
            <person name="Meinhardt L.W."/>
            <person name="Bailey B.A."/>
        </authorList>
    </citation>
    <scope>NUCLEOTIDE SEQUENCE [LARGE SCALE GENOMIC DNA]</scope>
    <source>
        <strain evidence="2">zdho120</strain>
    </source>
</reference>
<dbReference type="Gene3D" id="3.30.420.10">
    <property type="entry name" value="Ribonuclease H-like superfamily/Ribonuclease H"/>
    <property type="match status" value="1"/>
</dbReference>
<dbReference type="OrthoDB" id="2266637at2759"/>
<dbReference type="InterPro" id="IPR036397">
    <property type="entry name" value="RNaseH_sf"/>
</dbReference>
<evidence type="ECO:0000313" key="2">
    <source>
        <dbReference type="Proteomes" id="UP000198211"/>
    </source>
</evidence>
<dbReference type="Proteomes" id="UP000198211">
    <property type="component" value="Unassembled WGS sequence"/>
</dbReference>
<sequence>MHIKELDVFRFVDELVHINWCYSNLVFLDEVSFDNRRMIRKRGYSLQGQTIAIRVTGGIDTYNTLEMFDRVECFNAVEILPIRWQALSYSGSNSVWFLDGSSIHRDPGIIHSIDVVPVFHPAYYSFFKRIEYMFGYIKKCFRRHYVVSSGRDGLPFVVETSIVLIDSLCQRYLTIAVERFKGISTRPGQYQRSRDSHEEQRAAHETLKKWFQI</sequence>
<dbReference type="AlphaFoldDB" id="A0A225W747"/>
<accession>A0A225W747</accession>
<comment type="caution">
    <text evidence="1">The sequence shown here is derived from an EMBL/GenBank/DDBJ whole genome shotgun (WGS) entry which is preliminary data.</text>
</comment>
<dbReference type="STRING" id="4795.A0A225W747"/>
<gene>
    <name evidence="1" type="ORF">PHMEG_00013258</name>
</gene>
<keyword evidence="2" id="KW-1185">Reference proteome</keyword>
<evidence type="ECO:0000313" key="1">
    <source>
        <dbReference type="EMBL" id="OWZ13415.1"/>
    </source>
</evidence>